<dbReference type="Gene3D" id="1.10.150.240">
    <property type="entry name" value="Putative phosphatase, domain 2"/>
    <property type="match status" value="1"/>
</dbReference>
<keyword evidence="1" id="KW-1133">Transmembrane helix</keyword>
<dbReference type="EMBL" id="LNYL01000033">
    <property type="protein sequence ID" value="KTD27000.1"/>
    <property type="molecule type" value="Genomic_DNA"/>
</dbReference>
<dbReference type="STRING" id="466.Lmac_1248"/>
<evidence type="ECO:0000256" key="1">
    <source>
        <dbReference type="SAM" id="Phobius"/>
    </source>
</evidence>
<keyword evidence="3" id="KW-1185">Reference proteome</keyword>
<evidence type="ECO:0000313" key="2">
    <source>
        <dbReference type="EMBL" id="KTD27000.1"/>
    </source>
</evidence>
<protein>
    <submittedName>
        <fullName evidence="2">Uncharacterized protein</fullName>
    </submittedName>
</protein>
<organism evidence="2 3">
    <name type="scientific">Legionella maceachernii</name>
    <dbReference type="NCBI Taxonomy" id="466"/>
    <lineage>
        <taxon>Bacteria</taxon>
        <taxon>Pseudomonadati</taxon>
        <taxon>Pseudomonadota</taxon>
        <taxon>Gammaproteobacteria</taxon>
        <taxon>Legionellales</taxon>
        <taxon>Legionellaceae</taxon>
        <taxon>Legionella</taxon>
    </lineage>
</organism>
<sequence length="261" mass="29622">MNDTAVFFYYNSAISIVGAKMIIAVFSIGQFISSDVQKLKDGFTQYFASRNPEITGQKIWDWMVPNLKPLRVADITLEQFCENLNQHFKVQMSFADFQAIFNSMAQVNEESLKRISEFKALLEANKDIQILLVSHTNYSHFNFVLKQIGERLPPFGIISAKNDWPKDAQILFVPSMHSKCPEHPDTLKYALTKLEVGPEIPLVSFLNTILQFEGHPHFRYINAGAVLNPQAIMAQLGEVRAEIVGPESKEGKEVTIRLFSH</sequence>
<dbReference type="Proteomes" id="UP000054908">
    <property type="component" value="Unassembled WGS sequence"/>
</dbReference>
<dbReference type="OrthoDB" id="5636286at2"/>
<evidence type="ECO:0000313" key="3">
    <source>
        <dbReference type="Proteomes" id="UP000054908"/>
    </source>
</evidence>
<dbReference type="Gene3D" id="3.40.50.1000">
    <property type="entry name" value="HAD superfamily/HAD-like"/>
    <property type="match status" value="1"/>
</dbReference>
<dbReference type="InterPro" id="IPR023198">
    <property type="entry name" value="PGP-like_dom2"/>
</dbReference>
<gene>
    <name evidence="2" type="ORF">Lmac_1248</name>
</gene>
<accession>A0A0W0W3R2</accession>
<feature type="transmembrane region" description="Helical" evidence="1">
    <location>
        <begin position="6"/>
        <end position="28"/>
    </location>
</feature>
<keyword evidence="1" id="KW-0472">Membrane</keyword>
<dbReference type="AlphaFoldDB" id="A0A0W0W3R2"/>
<reference evidence="2 3" key="1">
    <citation type="submission" date="2015-11" db="EMBL/GenBank/DDBJ databases">
        <title>Genomic analysis of 38 Legionella species identifies large and diverse effector repertoires.</title>
        <authorList>
            <person name="Burstein D."/>
            <person name="Amaro F."/>
            <person name="Zusman T."/>
            <person name="Lifshitz Z."/>
            <person name="Cohen O."/>
            <person name="Gilbert J.A."/>
            <person name="Pupko T."/>
            <person name="Shuman H.A."/>
            <person name="Segal G."/>
        </authorList>
    </citation>
    <scope>NUCLEOTIDE SEQUENCE [LARGE SCALE GENOMIC DNA]</scope>
    <source>
        <strain evidence="2 3">PX-1-G2-E2</strain>
    </source>
</reference>
<proteinExistence type="predicted"/>
<comment type="caution">
    <text evidence="2">The sequence shown here is derived from an EMBL/GenBank/DDBJ whole genome shotgun (WGS) entry which is preliminary data.</text>
</comment>
<keyword evidence="1" id="KW-0812">Transmembrane</keyword>
<name>A0A0W0W3R2_9GAMM</name>
<dbReference type="InterPro" id="IPR023214">
    <property type="entry name" value="HAD_sf"/>
</dbReference>
<dbReference type="PATRIC" id="fig|466.6.peg.1323"/>
<dbReference type="RefSeq" id="WP_058452034.1">
    <property type="nucleotide sequence ID" value="NZ_CAAAIB010000009.1"/>
</dbReference>